<evidence type="ECO:0000313" key="2">
    <source>
        <dbReference type="EMBL" id="KAF9503829.1"/>
    </source>
</evidence>
<dbReference type="Proteomes" id="UP000886523">
    <property type="component" value="Unassembled WGS sequence"/>
</dbReference>
<evidence type="ECO:0008006" key="4">
    <source>
        <dbReference type="Google" id="ProtNLM"/>
    </source>
</evidence>
<proteinExistence type="predicted"/>
<feature type="signal peptide" evidence="1">
    <location>
        <begin position="1"/>
        <end position="19"/>
    </location>
</feature>
<keyword evidence="3" id="KW-1185">Reference proteome</keyword>
<evidence type="ECO:0000256" key="1">
    <source>
        <dbReference type="SAM" id="SignalP"/>
    </source>
</evidence>
<organism evidence="2 3">
    <name type="scientific">Hydnum rufescens UP504</name>
    <dbReference type="NCBI Taxonomy" id="1448309"/>
    <lineage>
        <taxon>Eukaryota</taxon>
        <taxon>Fungi</taxon>
        <taxon>Dikarya</taxon>
        <taxon>Basidiomycota</taxon>
        <taxon>Agaricomycotina</taxon>
        <taxon>Agaricomycetes</taxon>
        <taxon>Cantharellales</taxon>
        <taxon>Hydnaceae</taxon>
        <taxon>Hydnum</taxon>
    </lineage>
</organism>
<comment type="caution">
    <text evidence="2">The sequence shown here is derived from an EMBL/GenBank/DDBJ whole genome shotgun (WGS) entry which is preliminary data.</text>
</comment>
<dbReference type="EMBL" id="MU129297">
    <property type="protein sequence ID" value="KAF9503829.1"/>
    <property type="molecule type" value="Genomic_DNA"/>
</dbReference>
<name>A0A9P6DM28_9AGAM</name>
<keyword evidence="1" id="KW-0732">Signal</keyword>
<evidence type="ECO:0000313" key="3">
    <source>
        <dbReference type="Proteomes" id="UP000886523"/>
    </source>
</evidence>
<gene>
    <name evidence="2" type="ORF">BS47DRAFT_1402030</name>
</gene>
<reference evidence="2" key="1">
    <citation type="journal article" date="2020" name="Nat. Commun.">
        <title>Large-scale genome sequencing of mycorrhizal fungi provides insights into the early evolution of symbiotic traits.</title>
        <authorList>
            <person name="Miyauchi S."/>
            <person name="Kiss E."/>
            <person name="Kuo A."/>
            <person name="Drula E."/>
            <person name="Kohler A."/>
            <person name="Sanchez-Garcia M."/>
            <person name="Morin E."/>
            <person name="Andreopoulos B."/>
            <person name="Barry K.W."/>
            <person name="Bonito G."/>
            <person name="Buee M."/>
            <person name="Carver A."/>
            <person name="Chen C."/>
            <person name="Cichocki N."/>
            <person name="Clum A."/>
            <person name="Culley D."/>
            <person name="Crous P.W."/>
            <person name="Fauchery L."/>
            <person name="Girlanda M."/>
            <person name="Hayes R.D."/>
            <person name="Keri Z."/>
            <person name="LaButti K."/>
            <person name="Lipzen A."/>
            <person name="Lombard V."/>
            <person name="Magnuson J."/>
            <person name="Maillard F."/>
            <person name="Murat C."/>
            <person name="Nolan M."/>
            <person name="Ohm R.A."/>
            <person name="Pangilinan J."/>
            <person name="Pereira M.F."/>
            <person name="Perotto S."/>
            <person name="Peter M."/>
            <person name="Pfister S."/>
            <person name="Riley R."/>
            <person name="Sitrit Y."/>
            <person name="Stielow J.B."/>
            <person name="Szollosi G."/>
            <person name="Zifcakova L."/>
            <person name="Stursova M."/>
            <person name="Spatafora J.W."/>
            <person name="Tedersoo L."/>
            <person name="Vaario L.M."/>
            <person name="Yamada A."/>
            <person name="Yan M."/>
            <person name="Wang P."/>
            <person name="Xu J."/>
            <person name="Bruns T."/>
            <person name="Baldrian P."/>
            <person name="Vilgalys R."/>
            <person name="Dunand C."/>
            <person name="Henrissat B."/>
            <person name="Grigoriev I.V."/>
            <person name="Hibbett D."/>
            <person name="Nagy L.G."/>
            <person name="Martin F.M."/>
        </authorList>
    </citation>
    <scope>NUCLEOTIDE SEQUENCE</scope>
    <source>
        <strain evidence="2">UP504</strain>
    </source>
</reference>
<dbReference type="AlphaFoldDB" id="A0A9P6DM28"/>
<sequence length="92" mass="9327">MAAAVAAVTVSAVILSIRAWTPGGIPVAVAAPLPANEASKVAMTPFSASHSACSASGCNARFEPTHHSSIRQPPLFRRRAFGLKSDIATAAG</sequence>
<accession>A0A9P6DM28</accession>
<feature type="chain" id="PRO_5040514702" description="Secreted protein" evidence="1">
    <location>
        <begin position="20"/>
        <end position="92"/>
    </location>
</feature>
<protein>
    <recommendedName>
        <fullName evidence="4">Secreted protein</fullName>
    </recommendedName>
</protein>